<gene>
    <name evidence="2" type="ORF">ADUPG1_014176</name>
</gene>
<name>A0ABQ5KB34_9EUKA</name>
<feature type="chain" id="PRO_5045395154" evidence="1">
    <location>
        <begin position="21"/>
        <end position="518"/>
    </location>
</feature>
<keyword evidence="3" id="KW-1185">Reference proteome</keyword>
<sequence>MKSLIVSLLVLIFLICPIIALPPIGNRAILVTHECTPEMAENVEMDLMNMDYLVDSMPIYDINQFSFYDDISLTPKYDLIVFLSLGEKTNISEDFDEPYELNMHLNTLYNAVDKKHEVEYDVRSQADSNEEIGLNVLYLINSNTRSMVLSHVSTHYNISISPNVPLNLQKTPFVLSNNLASNPYIWGSKTPSPSVKPIDTTFFNSIRYLTSGCTCLSEYMGQCVFCVNQGGENNVRLGVMSDPALLPSLSQPIEWLSQRRGLLTVKDISIHGFFSKRTINDSHDAHKKHQPSHRASEHTTFFIGEPAKISVVISEITGRSKEKLGGKVALDLLRTLRNISISPSSSTRSSIFTLIKPYIRDWLRIYNDSECYGQWMAILSKITFLSDNSTPNKSMCSEAWPLFHPVLDVVKREFVGDKIVGDYHEYVIFFFSHLCCDPAHAVEVYDNVKDLLDGWFTVIKKEEHEWGIKYWSRLISMLSTVPSLVPHISPKYDTKMEWCKNNGAIDGDYSRYSRNCRK</sequence>
<feature type="signal peptide" evidence="1">
    <location>
        <begin position="1"/>
        <end position="20"/>
    </location>
</feature>
<accession>A0ABQ5KB34</accession>
<keyword evidence="1" id="KW-0732">Signal</keyword>
<proteinExistence type="predicted"/>
<comment type="caution">
    <text evidence="2">The sequence shown here is derived from an EMBL/GenBank/DDBJ whole genome shotgun (WGS) entry which is preliminary data.</text>
</comment>
<evidence type="ECO:0000313" key="2">
    <source>
        <dbReference type="EMBL" id="GKT29748.1"/>
    </source>
</evidence>
<dbReference type="EMBL" id="BQXS01013849">
    <property type="protein sequence ID" value="GKT29748.1"/>
    <property type="molecule type" value="Genomic_DNA"/>
</dbReference>
<protein>
    <submittedName>
        <fullName evidence="2">Uncharacterized protein</fullName>
    </submittedName>
</protein>
<dbReference type="Proteomes" id="UP001057375">
    <property type="component" value="Unassembled WGS sequence"/>
</dbReference>
<evidence type="ECO:0000313" key="3">
    <source>
        <dbReference type="Proteomes" id="UP001057375"/>
    </source>
</evidence>
<organism evidence="2 3">
    <name type="scientific">Aduncisulcus paluster</name>
    <dbReference type="NCBI Taxonomy" id="2918883"/>
    <lineage>
        <taxon>Eukaryota</taxon>
        <taxon>Metamonada</taxon>
        <taxon>Carpediemonas-like organisms</taxon>
        <taxon>Aduncisulcus</taxon>
    </lineage>
</organism>
<evidence type="ECO:0000256" key="1">
    <source>
        <dbReference type="SAM" id="SignalP"/>
    </source>
</evidence>
<reference evidence="2" key="1">
    <citation type="submission" date="2022-03" db="EMBL/GenBank/DDBJ databases">
        <title>Draft genome sequence of Aduncisulcus paluster, a free-living microaerophilic Fornicata.</title>
        <authorList>
            <person name="Yuyama I."/>
            <person name="Kume K."/>
            <person name="Tamura T."/>
            <person name="Inagaki Y."/>
            <person name="Hashimoto T."/>
        </authorList>
    </citation>
    <scope>NUCLEOTIDE SEQUENCE</scope>
    <source>
        <strain evidence="2">NY0171</strain>
    </source>
</reference>